<evidence type="ECO:0000256" key="12">
    <source>
        <dbReference type="SAM" id="MobiDB-lite"/>
    </source>
</evidence>
<dbReference type="Gene3D" id="3.90.870.50">
    <property type="match status" value="1"/>
</dbReference>
<evidence type="ECO:0000313" key="15">
    <source>
        <dbReference type="EMBL" id="PTQ52418.1"/>
    </source>
</evidence>
<dbReference type="Gene3D" id="3.30.420.360">
    <property type="match status" value="1"/>
</dbReference>
<evidence type="ECO:0000256" key="2">
    <source>
        <dbReference type="ARBA" id="ARBA00005614"/>
    </source>
</evidence>
<comment type="pathway">
    <text evidence="1">Protein modification; [NiFe] hydrogenase maturation.</text>
</comment>
<dbReference type="PROSITE" id="PS00150">
    <property type="entry name" value="ACYLPHOSPHATASE_1"/>
    <property type="match status" value="1"/>
</dbReference>
<dbReference type="GO" id="GO:0008270">
    <property type="term" value="F:zinc ion binding"/>
    <property type="evidence" value="ECO:0007669"/>
    <property type="project" value="UniProtKB-KW"/>
</dbReference>
<dbReference type="AlphaFoldDB" id="A0A2T5G8D9"/>
<evidence type="ECO:0000256" key="6">
    <source>
        <dbReference type="ARBA" id="ARBA00022771"/>
    </source>
</evidence>
<proteinExistence type="inferred from homology"/>
<dbReference type="InterPro" id="IPR036046">
    <property type="entry name" value="Acylphosphatase-like_dom_sf"/>
</dbReference>
<keyword evidence="5" id="KW-0479">Metal-binding</keyword>
<dbReference type="PIRSF" id="PIRSF006256">
    <property type="entry name" value="CMPcnvr_hdrg_mat"/>
    <property type="match status" value="1"/>
</dbReference>
<comment type="catalytic activity">
    <reaction evidence="8 11">
        <text>an acyl phosphate + H2O = a carboxylate + phosphate + H(+)</text>
        <dbReference type="Rhea" id="RHEA:14965"/>
        <dbReference type="ChEBI" id="CHEBI:15377"/>
        <dbReference type="ChEBI" id="CHEBI:15378"/>
        <dbReference type="ChEBI" id="CHEBI:29067"/>
        <dbReference type="ChEBI" id="CHEBI:43474"/>
        <dbReference type="ChEBI" id="CHEBI:59918"/>
        <dbReference type="EC" id="3.6.1.7"/>
    </reaction>
</comment>
<dbReference type="GO" id="GO:0003998">
    <property type="term" value="F:acylphosphatase activity"/>
    <property type="evidence" value="ECO:0007669"/>
    <property type="project" value="UniProtKB-EC"/>
</dbReference>
<dbReference type="Pfam" id="PF01300">
    <property type="entry name" value="Sua5_yciO_yrdC"/>
    <property type="match status" value="1"/>
</dbReference>
<dbReference type="InterPro" id="IPR055128">
    <property type="entry name" value="HypF_C_2"/>
</dbReference>
<dbReference type="PANTHER" id="PTHR42959">
    <property type="entry name" value="CARBAMOYLTRANSFERASE"/>
    <property type="match status" value="1"/>
</dbReference>
<dbReference type="Pfam" id="PF22521">
    <property type="entry name" value="HypF_C_2"/>
    <property type="match status" value="1"/>
</dbReference>
<reference evidence="15 16" key="1">
    <citation type="submission" date="2017-08" db="EMBL/GenBank/DDBJ databases">
        <title>Burning lignite coal seam in the remote Altai Mountains harbors a hydrogen-driven thermophilic microbial community.</title>
        <authorList>
            <person name="Kadnikov V.V."/>
            <person name="Mardanov A.V."/>
            <person name="Ivasenko D."/>
            <person name="Beletsky A.V."/>
            <person name="Karnachuk O.V."/>
            <person name="Ravin N.V."/>
        </authorList>
    </citation>
    <scope>NUCLEOTIDE SEQUENCE [LARGE SCALE GENOMIC DNA]</scope>
    <source>
        <strain evidence="15">AL31</strain>
    </source>
</reference>
<evidence type="ECO:0000256" key="8">
    <source>
        <dbReference type="ARBA" id="ARBA00047645"/>
    </source>
</evidence>
<dbReference type="PROSITE" id="PS51163">
    <property type="entry name" value="YRDC"/>
    <property type="match status" value="1"/>
</dbReference>
<dbReference type="InterPro" id="IPR051060">
    <property type="entry name" value="Carbamoyltrans_HypF-like"/>
</dbReference>
<dbReference type="InterPro" id="IPR043129">
    <property type="entry name" value="ATPase_NBD"/>
</dbReference>
<feature type="region of interest" description="Disordered" evidence="12">
    <location>
        <begin position="1"/>
        <end position="25"/>
    </location>
</feature>
<dbReference type="GO" id="GO:0016743">
    <property type="term" value="F:carboxyl- or carbamoyltransferase activity"/>
    <property type="evidence" value="ECO:0007669"/>
    <property type="project" value="UniProtKB-UniRule"/>
</dbReference>
<evidence type="ECO:0000256" key="7">
    <source>
        <dbReference type="ARBA" id="ARBA00022833"/>
    </source>
</evidence>
<dbReference type="SUPFAM" id="SSF55821">
    <property type="entry name" value="YrdC/RibB"/>
    <property type="match status" value="1"/>
</dbReference>
<feature type="active site" evidence="11">
    <location>
        <position position="62"/>
    </location>
</feature>
<evidence type="ECO:0000259" key="14">
    <source>
        <dbReference type="PROSITE" id="PS51163"/>
    </source>
</evidence>
<dbReference type="Proteomes" id="UP000244016">
    <property type="component" value="Unassembled WGS sequence"/>
</dbReference>
<evidence type="ECO:0000256" key="9">
    <source>
        <dbReference type="ARBA" id="ARBA00048220"/>
    </source>
</evidence>
<dbReference type="Gene3D" id="3.30.110.120">
    <property type="match status" value="1"/>
</dbReference>
<dbReference type="SUPFAM" id="SSF54975">
    <property type="entry name" value="Acylphosphatase/BLUF domain-like"/>
    <property type="match status" value="1"/>
</dbReference>
<dbReference type="InterPro" id="IPR001792">
    <property type="entry name" value="Acylphosphatase-like_dom"/>
</dbReference>
<evidence type="ECO:0000256" key="4">
    <source>
        <dbReference type="ARBA" id="ARBA00022598"/>
    </source>
</evidence>
<dbReference type="InterPro" id="IPR011125">
    <property type="entry name" value="Znf_HypF"/>
</dbReference>
<feature type="active site" evidence="11">
    <location>
        <position position="44"/>
    </location>
</feature>
<keyword evidence="11" id="KW-0378">Hydrolase</keyword>
<evidence type="ECO:0000313" key="16">
    <source>
        <dbReference type="Proteomes" id="UP000244016"/>
    </source>
</evidence>
<dbReference type="Pfam" id="PF17788">
    <property type="entry name" value="HypF_C"/>
    <property type="match status" value="1"/>
</dbReference>
<dbReference type="GO" id="GO:0016874">
    <property type="term" value="F:ligase activity"/>
    <property type="evidence" value="ECO:0007669"/>
    <property type="project" value="UniProtKB-UniRule"/>
</dbReference>
<evidence type="ECO:0000256" key="11">
    <source>
        <dbReference type="PROSITE-ProRule" id="PRU00520"/>
    </source>
</evidence>
<gene>
    <name evidence="15" type="ORF">BLITH_0597</name>
</gene>
<comment type="similarity">
    <text evidence="3 10">Belongs to the carbamoyltransferase HypF family.</text>
</comment>
<dbReference type="Gene3D" id="3.30.420.40">
    <property type="match status" value="1"/>
</dbReference>
<protein>
    <recommendedName>
        <fullName evidence="10">Carbamoyltransferase</fullName>
        <ecNumber evidence="10">6.2.-.-</ecNumber>
    </recommendedName>
</protein>
<dbReference type="UniPathway" id="UPA00335"/>
<keyword evidence="6" id="KW-0863">Zinc-finger</keyword>
<keyword evidence="4" id="KW-0436">Ligase</keyword>
<evidence type="ECO:0000256" key="1">
    <source>
        <dbReference type="ARBA" id="ARBA00004711"/>
    </source>
</evidence>
<dbReference type="InterPro" id="IPR004421">
    <property type="entry name" value="Carbamoyltransferase_HypF"/>
</dbReference>
<dbReference type="GO" id="GO:0003725">
    <property type="term" value="F:double-stranded RNA binding"/>
    <property type="evidence" value="ECO:0007669"/>
    <property type="project" value="InterPro"/>
</dbReference>
<comment type="caution">
    <text evidence="15">The sequence shown here is derived from an EMBL/GenBank/DDBJ whole genome shotgun (WGS) entry which is preliminary data.</text>
</comment>
<dbReference type="PANTHER" id="PTHR42959:SF1">
    <property type="entry name" value="CARBAMOYLTRANSFERASE HYPF"/>
    <property type="match status" value="1"/>
</dbReference>
<dbReference type="InterPro" id="IPR017945">
    <property type="entry name" value="DHBP_synth_RibB-like_a/b_dom"/>
</dbReference>
<evidence type="ECO:0000256" key="10">
    <source>
        <dbReference type="PIRNR" id="PIRNR006256"/>
    </source>
</evidence>
<accession>A0A2T5G8D9</accession>
<comment type="similarity">
    <text evidence="2">Belongs to the acylphosphatase family.</text>
</comment>
<dbReference type="Pfam" id="PF07503">
    <property type="entry name" value="zf-HYPF"/>
    <property type="match status" value="2"/>
</dbReference>
<dbReference type="InterPro" id="IPR041440">
    <property type="entry name" value="HypF_C"/>
</dbReference>
<dbReference type="PROSITE" id="PS51160">
    <property type="entry name" value="ACYLPHOSPHATASE_3"/>
    <property type="match status" value="1"/>
</dbReference>
<organism evidence="15 16">
    <name type="scientific">Brockia lithotrophica</name>
    <dbReference type="NCBI Taxonomy" id="933949"/>
    <lineage>
        <taxon>Bacteria</taxon>
        <taxon>Bacillati</taxon>
        <taxon>Bacillota</taxon>
        <taxon>Bacilli</taxon>
        <taxon>Bacillales</taxon>
        <taxon>Bacillales Family X. Incertae Sedis</taxon>
        <taxon>Brockia</taxon>
    </lineage>
</organism>
<evidence type="ECO:0000259" key="13">
    <source>
        <dbReference type="PROSITE" id="PS51160"/>
    </source>
</evidence>
<dbReference type="SUPFAM" id="SSF53067">
    <property type="entry name" value="Actin-like ATPase domain"/>
    <property type="match status" value="1"/>
</dbReference>
<dbReference type="InterPro" id="IPR017968">
    <property type="entry name" value="Acylphosphatase_CS"/>
</dbReference>
<feature type="domain" description="Acylphosphatase-like" evidence="13">
    <location>
        <begin position="29"/>
        <end position="115"/>
    </location>
</feature>
<dbReference type="GO" id="GO:0051604">
    <property type="term" value="P:protein maturation"/>
    <property type="evidence" value="ECO:0007669"/>
    <property type="project" value="TreeGrafter"/>
</dbReference>
<evidence type="ECO:0000256" key="5">
    <source>
        <dbReference type="ARBA" id="ARBA00022723"/>
    </source>
</evidence>
<dbReference type="NCBIfam" id="TIGR00143">
    <property type="entry name" value="hypF"/>
    <property type="match status" value="1"/>
</dbReference>
<name>A0A2T5G8D9_9BACL</name>
<evidence type="ECO:0000256" key="3">
    <source>
        <dbReference type="ARBA" id="ARBA00008097"/>
    </source>
</evidence>
<sequence length="789" mass="87632">MRYEGGVPAPEGKTEGAGVPRRSGEGRVARRITIRGRVQGVGFRPFVARLAERFGVFGGVQNNMDGVFIYVEGVPEAVRGFVDALPQEKPRAARIYEYHVEVAEPRGEMGFRILPSDSEGESQLVIPVDMAVCEDCLREMRDPTNRRYRYPFISCTQCGPRYTIIESLPYDRERTAMRLFSLCDDCRREYEDPADRRYHAETTACAVCGPALTLTDADGRPLSGDPVLRAQALLREGKIVAVKGIGGFHLACDATREDVVQRLRSRKRRPRKPLAVMVRDLEHARRVAELSSEEESWLTSAEAPIVVAWQRPDSPLAPSVAPRLATVGIMLPYSPLHHLLLEEGAPPYLVMTSANPSGLPILYRNEEAYDYLRGIADAFLLHDRPIVHPLDDSVLRVLGEDVDLLRRSRGFVPEPIFAHVDVHGIVGMGSEEKNTFAIGRHRQLFVGPHIGDMGAVEVEEHYLREFEHLFRWMGIRLTRIAVDMHPLFTTRRLAEDLRKRFPEAQIVPVQHHHAHLAAAMGEHHLEGEVYGIVLDGTGYGTDGAIWGFEVLYGGYARARRIAHLRYTPLPGGDRAVREPWRTLLGMLYGLFGAERADDVFRRHLPGRLEAARALLRFLAAGGRGVPLAGTCGRLFDAVSALLGLVEEAAYDGEPAIVLSELIRPVEEFPPYVLAVREEAAGFLLDPAPLLEEILRDLAGGVPPKEIAGRFHAALVRALEEVVVRDARRHPERTRRVVLSGGCLHNPTLRKKLKLALESSGFEVFTHRVLPAGDGGLSAGQVFVARYQGG</sequence>
<keyword evidence="7" id="KW-0862">Zinc</keyword>
<feature type="domain" description="YrdC-like" evidence="14">
    <location>
        <begin position="224"/>
        <end position="410"/>
    </location>
</feature>
<comment type="catalytic activity">
    <reaction evidence="9">
        <text>C-terminal L-cysteinyl-[HypE protein] + carbamoyl phosphate + ATP + H2O = C-terminal S-carboxamide-L-cysteinyl-[HypE protein] + AMP + phosphate + diphosphate + H(+)</text>
        <dbReference type="Rhea" id="RHEA:55636"/>
        <dbReference type="Rhea" id="RHEA-COMP:14247"/>
        <dbReference type="Rhea" id="RHEA-COMP:14392"/>
        <dbReference type="ChEBI" id="CHEBI:15377"/>
        <dbReference type="ChEBI" id="CHEBI:15378"/>
        <dbReference type="ChEBI" id="CHEBI:30616"/>
        <dbReference type="ChEBI" id="CHEBI:33019"/>
        <dbReference type="ChEBI" id="CHEBI:43474"/>
        <dbReference type="ChEBI" id="CHEBI:58228"/>
        <dbReference type="ChEBI" id="CHEBI:76913"/>
        <dbReference type="ChEBI" id="CHEBI:139126"/>
        <dbReference type="ChEBI" id="CHEBI:456215"/>
    </reaction>
</comment>
<dbReference type="EMBL" id="PEBW01000002">
    <property type="protein sequence ID" value="PTQ52418.1"/>
    <property type="molecule type" value="Genomic_DNA"/>
</dbReference>
<dbReference type="EC" id="6.2.-.-" evidence="10"/>
<dbReference type="InterPro" id="IPR006070">
    <property type="entry name" value="Sua5-like_dom"/>
</dbReference>
<dbReference type="Pfam" id="PF00708">
    <property type="entry name" value="Acylphosphatase"/>
    <property type="match status" value="1"/>
</dbReference>